<dbReference type="PANTHER" id="PTHR48069:SF3">
    <property type="entry name" value="DIHYDROFOLATE REDUCTASE"/>
    <property type="match status" value="1"/>
</dbReference>
<feature type="domain" description="DHFR" evidence="9">
    <location>
        <begin position="2"/>
        <end position="187"/>
    </location>
</feature>
<feature type="compositionally biased region" description="Gly residues" evidence="8">
    <location>
        <begin position="131"/>
        <end position="142"/>
    </location>
</feature>
<protein>
    <recommendedName>
        <fullName evidence="3">dihydrofolate reductase</fullName>
        <ecNumber evidence="3">1.5.1.3</ecNumber>
    </recommendedName>
</protein>
<name>A0ABV5JPF2_9ACTN</name>
<dbReference type="Gene3D" id="3.40.430.10">
    <property type="entry name" value="Dihydrofolate Reductase, subunit A"/>
    <property type="match status" value="1"/>
</dbReference>
<dbReference type="PROSITE" id="PS51330">
    <property type="entry name" value="DHFR_2"/>
    <property type="match status" value="1"/>
</dbReference>
<comment type="similarity">
    <text evidence="2 7">Belongs to the dihydrofolate reductase family.</text>
</comment>
<reference evidence="10 11" key="1">
    <citation type="submission" date="2024-09" db="EMBL/GenBank/DDBJ databases">
        <authorList>
            <person name="Sun Q."/>
            <person name="Mori K."/>
        </authorList>
    </citation>
    <scope>NUCLEOTIDE SEQUENCE [LARGE SCALE GENOMIC DNA]</scope>
    <source>
        <strain evidence="10 11">CCM 7659</strain>
    </source>
</reference>
<dbReference type="EMBL" id="JBHMDY010000004">
    <property type="protein sequence ID" value="MFB9259641.1"/>
    <property type="molecule type" value="Genomic_DNA"/>
</dbReference>
<evidence type="ECO:0000313" key="11">
    <source>
        <dbReference type="Proteomes" id="UP001589700"/>
    </source>
</evidence>
<comment type="pathway">
    <text evidence="1">Cofactor biosynthesis; tetrahydrofolate biosynthesis; 5,6,7,8-tetrahydrofolate from 7,8-dihydrofolate: step 1/1.</text>
</comment>
<accession>A0ABV5JPF2</accession>
<feature type="compositionally biased region" description="Basic and acidic residues" evidence="8">
    <location>
        <begin position="156"/>
        <end position="168"/>
    </location>
</feature>
<evidence type="ECO:0000256" key="1">
    <source>
        <dbReference type="ARBA" id="ARBA00004903"/>
    </source>
</evidence>
<evidence type="ECO:0000256" key="7">
    <source>
        <dbReference type="RuleBase" id="RU004474"/>
    </source>
</evidence>
<evidence type="ECO:0000256" key="6">
    <source>
        <dbReference type="ARBA" id="ARBA00023002"/>
    </source>
</evidence>
<keyword evidence="5" id="KW-0521">NADP</keyword>
<dbReference type="PANTHER" id="PTHR48069">
    <property type="entry name" value="DIHYDROFOLATE REDUCTASE"/>
    <property type="match status" value="1"/>
</dbReference>
<evidence type="ECO:0000259" key="9">
    <source>
        <dbReference type="PROSITE" id="PS51330"/>
    </source>
</evidence>
<organism evidence="10 11">
    <name type="scientific">Dietzia aerolata</name>
    <dbReference type="NCBI Taxonomy" id="595984"/>
    <lineage>
        <taxon>Bacteria</taxon>
        <taxon>Bacillati</taxon>
        <taxon>Actinomycetota</taxon>
        <taxon>Actinomycetes</taxon>
        <taxon>Mycobacteriales</taxon>
        <taxon>Dietziaceae</taxon>
        <taxon>Dietzia</taxon>
    </lineage>
</organism>
<dbReference type="InterPro" id="IPR017925">
    <property type="entry name" value="DHFR_CS"/>
</dbReference>
<keyword evidence="4" id="KW-0554">One-carbon metabolism</keyword>
<comment type="caution">
    <text evidence="10">The sequence shown here is derived from an EMBL/GenBank/DDBJ whole genome shotgun (WGS) entry which is preliminary data.</text>
</comment>
<feature type="region of interest" description="Disordered" evidence="8">
    <location>
        <begin position="126"/>
        <end position="188"/>
    </location>
</feature>
<evidence type="ECO:0000256" key="3">
    <source>
        <dbReference type="ARBA" id="ARBA00012856"/>
    </source>
</evidence>
<dbReference type="GO" id="GO:0004146">
    <property type="term" value="F:dihydrofolate reductase activity"/>
    <property type="evidence" value="ECO:0007669"/>
    <property type="project" value="UniProtKB-EC"/>
</dbReference>
<dbReference type="InterPro" id="IPR024072">
    <property type="entry name" value="DHFR-like_dom_sf"/>
</dbReference>
<dbReference type="PRINTS" id="PR00070">
    <property type="entry name" value="DHFR"/>
</dbReference>
<proteinExistence type="inferred from homology"/>
<dbReference type="Pfam" id="PF00186">
    <property type="entry name" value="DHFR_1"/>
    <property type="match status" value="1"/>
</dbReference>
<dbReference type="Proteomes" id="UP001589700">
    <property type="component" value="Unassembled WGS sequence"/>
</dbReference>
<dbReference type="EC" id="1.5.1.3" evidence="3"/>
<sequence length="188" mass="20226">MPVRMVWAQARGGVIGDGRDMPWHIPEDLAFFKQATLGRPVVMGRSTWDSIPERFRPLPGRRNIVCTRDPQWSAEGAERAGSVAEALALAGPDAAVMGGGQIYAAALEHAQECLVTEIDADAPGTVLAPDLGGGSGPDGGSPGSSWELVEVGEWITDPRSRVEGKENPGDDDDNADPVRHRHTVWRRR</sequence>
<evidence type="ECO:0000256" key="4">
    <source>
        <dbReference type="ARBA" id="ARBA00022563"/>
    </source>
</evidence>
<keyword evidence="11" id="KW-1185">Reference proteome</keyword>
<dbReference type="InterPro" id="IPR012259">
    <property type="entry name" value="DHFR"/>
</dbReference>
<dbReference type="PROSITE" id="PS00075">
    <property type="entry name" value="DHFR_1"/>
    <property type="match status" value="1"/>
</dbReference>
<gene>
    <name evidence="10" type="ORF">ACFFVD_07485</name>
</gene>
<evidence type="ECO:0000256" key="8">
    <source>
        <dbReference type="SAM" id="MobiDB-lite"/>
    </source>
</evidence>
<dbReference type="CDD" id="cd00209">
    <property type="entry name" value="DHFR"/>
    <property type="match status" value="1"/>
</dbReference>
<evidence type="ECO:0000313" key="10">
    <source>
        <dbReference type="EMBL" id="MFB9259641.1"/>
    </source>
</evidence>
<dbReference type="SUPFAM" id="SSF53597">
    <property type="entry name" value="Dihydrofolate reductase-like"/>
    <property type="match status" value="1"/>
</dbReference>
<evidence type="ECO:0000256" key="2">
    <source>
        <dbReference type="ARBA" id="ARBA00009539"/>
    </source>
</evidence>
<keyword evidence="6 10" id="KW-0560">Oxidoreductase</keyword>
<feature type="compositionally biased region" description="Basic residues" evidence="8">
    <location>
        <begin position="179"/>
        <end position="188"/>
    </location>
</feature>
<evidence type="ECO:0000256" key="5">
    <source>
        <dbReference type="ARBA" id="ARBA00022857"/>
    </source>
</evidence>
<dbReference type="InterPro" id="IPR001796">
    <property type="entry name" value="DHFR_dom"/>
</dbReference>
<dbReference type="RefSeq" id="WP_182631389.1">
    <property type="nucleotide sequence ID" value="NZ_JAALDM010000049.1"/>
</dbReference>